<name>A0A0K0ER34_STRER</name>
<feature type="domain" description="FERM" evidence="1">
    <location>
        <begin position="43"/>
        <end position="359"/>
    </location>
</feature>
<dbReference type="WBParaSite" id="TCONS_00000675.p1">
    <property type="protein sequence ID" value="TCONS_00000675.p1"/>
    <property type="gene ID" value="XLOC_000656"/>
</dbReference>
<dbReference type="Gene3D" id="2.30.29.30">
    <property type="entry name" value="Pleckstrin-homology domain (PH domain)/Phosphotyrosine-binding domain (PTB)"/>
    <property type="match status" value="1"/>
</dbReference>
<dbReference type="InterPro" id="IPR000299">
    <property type="entry name" value="FERM_domain"/>
</dbReference>
<dbReference type="PANTHER" id="PTHR13429:SF5">
    <property type="entry name" value="PROTEIN EXPANDED"/>
    <property type="match status" value="1"/>
</dbReference>
<keyword evidence="2" id="KW-1185">Reference proteome</keyword>
<dbReference type="GO" id="GO:0098592">
    <property type="term" value="C:cytoplasmic side of apical plasma membrane"/>
    <property type="evidence" value="ECO:0007669"/>
    <property type="project" value="TreeGrafter"/>
</dbReference>
<evidence type="ECO:0000313" key="4">
    <source>
        <dbReference type="WBParaSite" id="TCONS_00000675.p1"/>
    </source>
</evidence>
<dbReference type="PANTHER" id="PTHR13429">
    <property type="entry name" value="FERM DOMAIN (PROTEIN4.1-EZRIN-RADIXIN-MOESIN) FAMILY"/>
    <property type="match status" value="1"/>
</dbReference>
<dbReference type="STRING" id="6248.A0A0K0ER34"/>
<organism evidence="3">
    <name type="scientific">Strongyloides stercoralis</name>
    <name type="common">Threadworm</name>
    <dbReference type="NCBI Taxonomy" id="6248"/>
    <lineage>
        <taxon>Eukaryota</taxon>
        <taxon>Metazoa</taxon>
        <taxon>Ecdysozoa</taxon>
        <taxon>Nematoda</taxon>
        <taxon>Chromadorea</taxon>
        <taxon>Rhabditida</taxon>
        <taxon>Tylenchina</taxon>
        <taxon>Panagrolaimomorpha</taxon>
        <taxon>Strongyloidoidea</taxon>
        <taxon>Strongyloididae</taxon>
        <taxon>Strongyloides</taxon>
    </lineage>
</organism>
<dbReference type="Proteomes" id="UP000035681">
    <property type="component" value="Unplaced"/>
</dbReference>
<dbReference type="AlphaFoldDB" id="A0A0K0ER34"/>
<reference evidence="3" key="1">
    <citation type="submission" date="2015-08" db="UniProtKB">
        <authorList>
            <consortium name="WormBaseParasite"/>
        </authorList>
    </citation>
    <scope>IDENTIFICATION</scope>
</reference>
<sequence>MDLFSKYKKGTSTSSSADSAISWNSYVEIVENVDIDRLSENNFFLLIYTLDKQIIPVVADENCFITEVYKKCCTYLGIQDLAYMGLSVRVATFNDEACSNRKLYEYYFIENELKLCKAIKMYSNLLGLQKYGKNSDDVITLYLRVKYFTPNTSLIRCPVVLVHYYLQLRNNFLQNQHIYSLCNEELYWFFIYHIIQADGHGNDSNKLPYHKYFPAWILKFRGILFIKNSLDQLNLQYNIGSQKVAMIKFCEEILNNTTFSLNSHLYFLKMLVKKNETINITLAISDEGITIWSTNYKQMSVECKKISWSKIFKILLCKEKITIESSDGFCSNILCQNKKSAKEIFLFCQRFHQQTLHFNLHAYNNAYMFGDNFSIFNYSEPDDHIEI</sequence>
<accession>A0A0K0ER34</accession>
<dbReference type="InterPro" id="IPR047145">
    <property type="entry name" value="FRMD6-like"/>
</dbReference>
<dbReference type="PROSITE" id="PS50057">
    <property type="entry name" value="FERM_3"/>
    <property type="match status" value="1"/>
</dbReference>
<evidence type="ECO:0000259" key="1">
    <source>
        <dbReference type="PROSITE" id="PS50057"/>
    </source>
</evidence>
<evidence type="ECO:0000313" key="2">
    <source>
        <dbReference type="Proteomes" id="UP000035681"/>
    </source>
</evidence>
<proteinExistence type="predicted"/>
<dbReference type="InterPro" id="IPR035963">
    <property type="entry name" value="FERM_2"/>
</dbReference>
<dbReference type="SUPFAM" id="SSF47031">
    <property type="entry name" value="Second domain of FERM"/>
    <property type="match status" value="1"/>
</dbReference>
<dbReference type="WBParaSite" id="SSTP_0001191600.1">
    <property type="protein sequence ID" value="SSTP_0001191600.1"/>
    <property type="gene ID" value="SSTP_0001191600"/>
</dbReference>
<dbReference type="CDD" id="cd14473">
    <property type="entry name" value="FERM_B-lobe"/>
    <property type="match status" value="1"/>
</dbReference>
<dbReference type="InterPro" id="IPR019748">
    <property type="entry name" value="FERM_central"/>
</dbReference>
<evidence type="ECO:0000313" key="3">
    <source>
        <dbReference type="WBParaSite" id="SSTP_0001191600.1"/>
    </source>
</evidence>
<protein>
    <submittedName>
        <fullName evidence="3 4">FERM domain-containing protein</fullName>
    </submittedName>
</protein>
<dbReference type="SMART" id="SM00295">
    <property type="entry name" value="B41"/>
    <property type="match status" value="1"/>
</dbReference>
<dbReference type="InterPro" id="IPR019749">
    <property type="entry name" value="Band_41_domain"/>
</dbReference>
<dbReference type="InterPro" id="IPR011993">
    <property type="entry name" value="PH-like_dom_sf"/>
</dbReference>
<dbReference type="GO" id="GO:0035332">
    <property type="term" value="P:positive regulation of hippo signaling"/>
    <property type="evidence" value="ECO:0007669"/>
    <property type="project" value="TreeGrafter"/>
</dbReference>